<reference evidence="2" key="2">
    <citation type="submission" date="2020-09" db="EMBL/GenBank/DDBJ databases">
        <authorList>
            <person name="Sun Q."/>
            <person name="Zhou Y."/>
        </authorList>
    </citation>
    <scope>NUCLEOTIDE SEQUENCE</scope>
    <source>
        <strain evidence="2">CGMCC 4.7306</strain>
    </source>
</reference>
<dbReference type="InterPro" id="IPR036388">
    <property type="entry name" value="WH-like_DNA-bd_sf"/>
</dbReference>
<evidence type="ECO:0000259" key="1">
    <source>
        <dbReference type="PROSITE" id="PS50995"/>
    </source>
</evidence>
<dbReference type="GO" id="GO:0003700">
    <property type="term" value="F:DNA-binding transcription factor activity"/>
    <property type="evidence" value="ECO:0007669"/>
    <property type="project" value="InterPro"/>
</dbReference>
<keyword evidence="3" id="KW-1185">Reference proteome</keyword>
<dbReference type="GO" id="GO:0006950">
    <property type="term" value="P:response to stress"/>
    <property type="evidence" value="ECO:0007669"/>
    <property type="project" value="TreeGrafter"/>
</dbReference>
<dbReference type="Gene3D" id="1.10.10.10">
    <property type="entry name" value="Winged helix-like DNA-binding domain superfamily/Winged helix DNA-binding domain"/>
    <property type="match status" value="1"/>
</dbReference>
<feature type="domain" description="HTH marR-type" evidence="1">
    <location>
        <begin position="13"/>
        <end position="149"/>
    </location>
</feature>
<dbReference type="SUPFAM" id="SSF46785">
    <property type="entry name" value="Winged helix' DNA-binding domain"/>
    <property type="match status" value="1"/>
</dbReference>
<dbReference type="InterPro" id="IPR000835">
    <property type="entry name" value="HTH_MarR-typ"/>
</dbReference>
<proteinExistence type="predicted"/>
<dbReference type="Proteomes" id="UP000613840">
    <property type="component" value="Unassembled WGS sequence"/>
</dbReference>
<dbReference type="PANTHER" id="PTHR33164:SF99">
    <property type="entry name" value="MARR FAMILY REGULATORY PROTEIN"/>
    <property type="match status" value="1"/>
</dbReference>
<evidence type="ECO:0000313" key="3">
    <source>
        <dbReference type="Proteomes" id="UP000613840"/>
    </source>
</evidence>
<name>A0A917SJG0_9ACTN</name>
<dbReference type="EMBL" id="BMMZ01000017">
    <property type="protein sequence ID" value="GGL81641.1"/>
    <property type="molecule type" value="Genomic_DNA"/>
</dbReference>
<dbReference type="PANTHER" id="PTHR33164">
    <property type="entry name" value="TRANSCRIPTIONAL REGULATOR, MARR FAMILY"/>
    <property type="match status" value="1"/>
</dbReference>
<sequence>MTVEAERAISAEQELGWRLYYRMQTQLLGVLNRELTQETGLSEADYEVLITLLESPDHTVRAREIRAALIWEKSRLSHQLRRMEERGLVRRDDCVEDARGAMVIMTPVGQEIIERAECARLRAVNDHLIGVLSEDQLRALGDISETVLAHLGIACAAHQEV</sequence>
<dbReference type="PROSITE" id="PS50995">
    <property type="entry name" value="HTH_MARR_2"/>
    <property type="match status" value="1"/>
</dbReference>
<gene>
    <name evidence="2" type="ORF">GCM10011575_44900</name>
</gene>
<dbReference type="InterPro" id="IPR036390">
    <property type="entry name" value="WH_DNA-bd_sf"/>
</dbReference>
<dbReference type="SMART" id="SM00347">
    <property type="entry name" value="HTH_MARR"/>
    <property type="match status" value="1"/>
</dbReference>
<comment type="caution">
    <text evidence="2">The sequence shown here is derived from an EMBL/GenBank/DDBJ whole genome shotgun (WGS) entry which is preliminary data.</text>
</comment>
<accession>A0A917SJG0</accession>
<dbReference type="InterPro" id="IPR039422">
    <property type="entry name" value="MarR/SlyA-like"/>
</dbReference>
<dbReference type="RefSeq" id="WP_188898064.1">
    <property type="nucleotide sequence ID" value="NZ_BMMZ01000017.1"/>
</dbReference>
<dbReference type="Pfam" id="PF01047">
    <property type="entry name" value="MarR"/>
    <property type="match status" value="1"/>
</dbReference>
<evidence type="ECO:0000313" key="2">
    <source>
        <dbReference type="EMBL" id="GGL81641.1"/>
    </source>
</evidence>
<organism evidence="2 3">
    <name type="scientific">Microlunatus endophyticus</name>
    <dbReference type="NCBI Taxonomy" id="1716077"/>
    <lineage>
        <taxon>Bacteria</taxon>
        <taxon>Bacillati</taxon>
        <taxon>Actinomycetota</taxon>
        <taxon>Actinomycetes</taxon>
        <taxon>Propionibacteriales</taxon>
        <taxon>Propionibacteriaceae</taxon>
        <taxon>Microlunatus</taxon>
    </lineage>
</organism>
<dbReference type="AlphaFoldDB" id="A0A917SJG0"/>
<reference evidence="2" key="1">
    <citation type="journal article" date="2014" name="Int. J. Syst. Evol. Microbiol.">
        <title>Complete genome sequence of Corynebacterium casei LMG S-19264T (=DSM 44701T), isolated from a smear-ripened cheese.</title>
        <authorList>
            <consortium name="US DOE Joint Genome Institute (JGI-PGF)"/>
            <person name="Walter F."/>
            <person name="Albersmeier A."/>
            <person name="Kalinowski J."/>
            <person name="Ruckert C."/>
        </authorList>
    </citation>
    <scope>NUCLEOTIDE SEQUENCE</scope>
    <source>
        <strain evidence="2">CGMCC 4.7306</strain>
    </source>
</reference>
<protein>
    <submittedName>
        <fullName evidence="2">MarR family transcriptional regulator</fullName>
    </submittedName>
</protein>